<feature type="compositionally biased region" description="Basic and acidic residues" evidence="1">
    <location>
        <begin position="1"/>
        <end position="22"/>
    </location>
</feature>
<dbReference type="EnsemblMetazoa" id="AMAM024167-RA">
    <property type="protein sequence ID" value="AMAM024167-PA"/>
    <property type="gene ID" value="AMAM024167"/>
</dbReference>
<sequence>MEELAKSDESKNGDQVENKETTLEVSEVSSQSSSTIATEDGGKVNPDENKLMEQKPVEPLPSAADTNSPVQDLSKSSTDEEKLIEISAAENAKKSPTAIVTENPPETSVKTDTQELTSQTETGDTCVKESEETLLNQAAEESKDTVGEINSTIVEESAQEKPTTTMDVTAEPAANQAMEVEELLEPEQ</sequence>
<keyword evidence="3" id="KW-1185">Reference proteome</keyword>
<feature type="compositionally biased region" description="Polar residues" evidence="1">
    <location>
        <begin position="98"/>
        <end position="123"/>
    </location>
</feature>
<protein>
    <submittedName>
        <fullName evidence="2">Uncharacterized protein</fullName>
    </submittedName>
</protein>
<feature type="compositionally biased region" description="Polar residues" evidence="1">
    <location>
        <begin position="148"/>
        <end position="165"/>
    </location>
</feature>
<reference evidence="2" key="2">
    <citation type="submission" date="2020-05" db="UniProtKB">
        <authorList>
            <consortium name="EnsemblMetazoa"/>
        </authorList>
    </citation>
    <scope>IDENTIFICATION</scope>
    <source>
        <strain evidence="2">maculatus3</strain>
    </source>
</reference>
<proteinExistence type="predicted"/>
<evidence type="ECO:0000256" key="1">
    <source>
        <dbReference type="SAM" id="MobiDB-lite"/>
    </source>
</evidence>
<reference evidence="3" key="1">
    <citation type="submission" date="2013-09" db="EMBL/GenBank/DDBJ databases">
        <title>The Genome Sequence of Anopheles maculatus species B.</title>
        <authorList>
            <consortium name="The Broad Institute Genomics Platform"/>
            <person name="Neafsey D.E."/>
            <person name="Besansky N."/>
            <person name="Howell P."/>
            <person name="Walton C."/>
            <person name="Young S.K."/>
            <person name="Zeng Q."/>
            <person name="Gargeya S."/>
            <person name="Fitzgerald M."/>
            <person name="Haas B."/>
            <person name="Abouelleil A."/>
            <person name="Allen A.W."/>
            <person name="Alvarado L."/>
            <person name="Arachchi H.M."/>
            <person name="Berlin A.M."/>
            <person name="Chapman S.B."/>
            <person name="Gainer-Dewar J."/>
            <person name="Goldberg J."/>
            <person name="Griggs A."/>
            <person name="Gujja S."/>
            <person name="Hansen M."/>
            <person name="Howarth C."/>
            <person name="Imamovic A."/>
            <person name="Ireland A."/>
            <person name="Larimer J."/>
            <person name="McCowan C."/>
            <person name="Murphy C."/>
            <person name="Pearson M."/>
            <person name="Poon T.W."/>
            <person name="Priest M."/>
            <person name="Roberts A."/>
            <person name="Saif S."/>
            <person name="Shea T."/>
            <person name="Sisk P."/>
            <person name="Sykes S."/>
            <person name="Wortman J."/>
            <person name="Nusbaum C."/>
            <person name="Birren B."/>
        </authorList>
    </citation>
    <scope>NUCLEOTIDE SEQUENCE [LARGE SCALE GENOMIC DNA]</scope>
    <source>
        <strain evidence="3">maculatus3</strain>
    </source>
</reference>
<feature type="compositionally biased region" description="Basic and acidic residues" evidence="1">
    <location>
        <begin position="40"/>
        <end position="56"/>
    </location>
</feature>
<evidence type="ECO:0000313" key="3">
    <source>
        <dbReference type="Proteomes" id="UP000075901"/>
    </source>
</evidence>
<accession>A0A182TCL3</accession>
<dbReference type="AlphaFoldDB" id="A0A182TCL3"/>
<name>A0A182TCL3_9DIPT</name>
<feature type="compositionally biased region" description="Polar residues" evidence="1">
    <location>
        <begin position="64"/>
        <end position="76"/>
    </location>
</feature>
<organism evidence="2 3">
    <name type="scientific">Anopheles maculatus</name>
    <dbReference type="NCBI Taxonomy" id="74869"/>
    <lineage>
        <taxon>Eukaryota</taxon>
        <taxon>Metazoa</taxon>
        <taxon>Ecdysozoa</taxon>
        <taxon>Arthropoda</taxon>
        <taxon>Hexapoda</taxon>
        <taxon>Insecta</taxon>
        <taxon>Pterygota</taxon>
        <taxon>Neoptera</taxon>
        <taxon>Endopterygota</taxon>
        <taxon>Diptera</taxon>
        <taxon>Nematocera</taxon>
        <taxon>Culicoidea</taxon>
        <taxon>Culicidae</taxon>
        <taxon>Anophelinae</taxon>
        <taxon>Anopheles</taxon>
        <taxon>Anopheles maculatus group</taxon>
    </lineage>
</organism>
<feature type="compositionally biased region" description="Low complexity" evidence="1">
    <location>
        <begin position="23"/>
        <end position="39"/>
    </location>
</feature>
<evidence type="ECO:0000313" key="2">
    <source>
        <dbReference type="EnsemblMetazoa" id="AMAM024167-PA"/>
    </source>
</evidence>
<dbReference type="VEuPathDB" id="VectorBase:AMAM024167"/>
<dbReference type="Proteomes" id="UP000075901">
    <property type="component" value="Unassembled WGS sequence"/>
</dbReference>
<feature type="region of interest" description="Disordered" evidence="1">
    <location>
        <begin position="1"/>
        <end position="165"/>
    </location>
</feature>